<comment type="caution">
    <text evidence="2">The sequence shown here is derived from an EMBL/GenBank/DDBJ whole genome shotgun (WGS) entry which is preliminary data.</text>
</comment>
<proteinExistence type="predicted"/>
<dbReference type="AlphaFoldDB" id="A0A8J6TKT8"/>
<dbReference type="InterPro" id="IPR009875">
    <property type="entry name" value="PilZ_domain"/>
</dbReference>
<reference evidence="2 3" key="1">
    <citation type="submission" date="2020-08" db="EMBL/GenBank/DDBJ databases">
        <title>Bridging the membrane lipid divide: bacteria of the FCB group superphylum have the potential to synthesize archaeal ether lipids.</title>
        <authorList>
            <person name="Villanueva L."/>
            <person name="Von Meijenfeldt F.A.B."/>
            <person name="Westbye A.B."/>
            <person name="Yadav S."/>
            <person name="Hopmans E.C."/>
            <person name="Dutilh B.E."/>
            <person name="Sinninghe Damste J.S."/>
        </authorList>
    </citation>
    <scope>NUCLEOTIDE SEQUENCE [LARGE SCALE GENOMIC DNA]</scope>
    <source>
        <strain evidence="2">NIOZ-UU17</strain>
    </source>
</reference>
<accession>A0A8J6TKT8</accession>
<evidence type="ECO:0000313" key="3">
    <source>
        <dbReference type="Proteomes" id="UP000605201"/>
    </source>
</evidence>
<sequence>MEEAETIRDKRRFDIFKQLQNDKTLIKMYVLGRQYERLTVVTGTRSEKKTPYFLIDHPEGFTKAVANDDNCRIHFEFVGNDNLVYTFKTTGKATIGGKIYLPFPEVITRVQRRKNFRMVPPLGTKMYIGKSLGRLEMNVVDISQGGALVLPVSLDMQHPNGSVFKVGSKLRNIELTFPFEEKVFIVHVDEAQVRRLGKQPVNNRINFALQFTDIDKNQQKILIDLIFTLQRNTLRKRM</sequence>
<dbReference type="Gene3D" id="2.40.10.220">
    <property type="entry name" value="predicted glycosyltransferase like domains"/>
    <property type="match status" value="1"/>
</dbReference>
<dbReference type="GO" id="GO:0035438">
    <property type="term" value="F:cyclic-di-GMP binding"/>
    <property type="evidence" value="ECO:0007669"/>
    <property type="project" value="InterPro"/>
</dbReference>
<organism evidence="2 3">
    <name type="scientific">Candidatus Desulfatibia vada</name>
    <dbReference type="NCBI Taxonomy" id="2841696"/>
    <lineage>
        <taxon>Bacteria</taxon>
        <taxon>Pseudomonadati</taxon>
        <taxon>Thermodesulfobacteriota</taxon>
        <taxon>Desulfobacteria</taxon>
        <taxon>Desulfobacterales</taxon>
        <taxon>Desulfobacterales incertae sedis</taxon>
        <taxon>Candidatus Desulfatibia</taxon>
    </lineage>
</organism>
<dbReference type="EMBL" id="JACNIG010000075">
    <property type="protein sequence ID" value="MBC8430716.1"/>
    <property type="molecule type" value="Genomic_DNA"/>
</dbReference>
<dbReference type="Pfam" id="PF07238">
    <property type="entry name" value="PilZ"/>
    <property type="match status" value="1"/>
</dbReference>
<name>A0A8J6TKT8_9BACT</name>
<protein>
    <submittedName>
        <fullName evidence="2">PilZ domain-containing protein</fullName>
    </submittedName>
</protein>
<evidence type="ECO:0000313" key="2">
    <source>
        <dbReference type="EMBL" id="MBC8430716.1"/>
    </source>
</evidence>
<gene>
    <name evidence="2" type="ORF">H8D96_02230</name>
</gene>
<feature type="domain" description="PilZ" evidence="1">
    <location>
        <begin position="111"/>
        <end position="227"/>
    </location>
</feature>
<evidence type="ECO:0000259" key="1">
    <source>
        <dbReference type="Pfam" id="PF07238"/>
    </source>
</evidence>
<dbReference type="Proteomes" id="UP000605201">
    <property type="component" value="Unassembled WGS sequence"/>
</dbReference>